<dbReference type="InterPro" id="IPR001537">
    <property type="entry name" value="SpoU_MeTrfase"/>
</dbReference>
<dbReference type="CDD" id="cd18095">
    <property type="entry name" value="SpoU-like_rRNA-MTase"/>
    <property type="match status" value="1"/>
</dbReference>
<evidence type="ECO:0000256" key="2">
    <source>
        <dbReference type="ARBA" id="ARBA00022679"/>
    </source>
</evidence>
<dbReference type="PANTHER" id="PTHR43191">
    <property type="entry name" value="RRNA METHYLTRANSFERASE 3"/>
    <property type="match status" value="1"/>
</dbReference>
<comment type="caution">
    <text evidence="4">The sequence shown here is derived from an EMBL/GenBank/DDBJ whole genome shotgun (WGS) entry which is preliminary data.</text>
</comment>
<sequence length="269" mass="28341">MSIAFLDDADDPRVADYRDIRERDLTGRRGLFIAEGEVVLNMLLSPASLCRPRSVLMAKHRIEQRRDLLARVPDGVPIYAASQPVLDRIAGFDLHRGMLAVGEKPPGPDLDALLAAMPERAVVLAVSGVGNHDNMGGLFRNAAAFGAAAVLRDDRCCDPFYRKAIRVSVGAVLRTPTVAAPSLEALIQALEQAGFDILALTPRAETPLKAVKGLGRQAVLVGSEGPGLPAGTLARLRTVGMPMAGGFDSLNVATAAALALHQICGGPEA</sequence>
<feature type="domain" description="tRNA/rRNA methyltransferase SpoU type" evidence="3">
    <location>
        <begin position="122"/>
        <end position="261"/>
    </location>
</feature>
<dbReference type="AlphaFoldDB" id="A0A258FFQ5"/>
<protein>
    <submittedName>
        <fullName evidence="4">RNA methyltransferase</fullName>
    </submittedName>
</protein>
<evidence type="ECO:0000313" key="5">
    <source>
        <dbReference type="Proteomes" id="UP000215595"/>
    </source>
</evidence>
<dbReference type="GO" id="GO:0006396">
    <property type="term" value="P:RNA processing"/>
    <property type="evidence" value="ECO:0007669"/>
    <property type="project" value="InterPro"/>
</dbReference>
<dbReference type="GO" id="GO:0008173">
    <property type="term" value="F:RNA methyltransferase activity"/>
    <property type="evidence" value="ECO:0007669"/>
    <property type="project" value="InterPro"/>
</dbReference>
<evidence type="ECO:0000259" key="3">
    <source>
        <dbReference type="Pfam" id="PF00588"/>
    </source>
</evidence>
<dbReference type="GO" id="GO:0003723">
    <property type="term" value="F:RNA binding"/>
    <property type="evidence" value="ECO:0007669"/>
    <property type="project" value="InterPro"/>
</dbReference>
<dbReference type="InterPro" id="IPR029064">
    <property type="entry name" value="Ribosomal_eL30-like_sf"/>
</dbReference>
<name>A0A258FFQ5_9CAUL</name>
<dbReference type="InterPro" id="IPR051259">
    <property type="entry name" value="rRNA_Methyltransferase"/>
</dbReference>
<dbReference type="Gene3D" id="3.30.1330.30">
    <property type="match status" value="1"/>
</dbReference>
<dbReference type="InterPro" id="IPR029028">
    <property type="entry name" value="Alpha/beta_knot_MTases"/>
</dbReference>
<evidence type="ECO:0000313" key="4">
    <source>
        <dbReference type="EMBL" id="OYX31410.1"/>
    </source>
</evidence>
<gene>
    <name evidence="4" type="ORF">B7Z01_12725</name>
</gene>
<accession>A0A258FFQ5</accession>
<proteinExistence type="predicted"/>
<dbReference type="Proteomes" id="UP000215595">
    <property type="component" value="Unassembled WGS sequence"/>
</dbReference>
<dbReference type="Gene3D" id="3.40.1280.10">
    <property type="match status" value="1"/>
</dbReference>
<dbReference type="PANTHER" id="PTHR43191:SF12">
    <property type="entry name" value="RRNA METHYLASE"/>
    <property type="match status" value="1"/>
</dbReference>
<reference evidence="4 5" key="1">
    <citation type="submission" date="2017-03" db="EMBL/GenBank/DDBJ databases">
        <title>Lifting the veil on microbial sulfur biogeochemistry in mining wastewaters.</title>
        <authorList>
            <person name="Kantor R.S."/>
            <person name="Colenbrander Nelson T."/>
            <person name="Marshall S."/>
            <person name="Bennett D."/>
            <person name="Apte S."/>
            <person name="Camacho D."/>
            <person name="Thomas B.C."/>
            <person name="Warren L.A."/>
            <person name="Banfield J.F."/>
        </authorList>
    </citation>
    <scope>NUCLEOTIDE SEQUENCE [LARGE SCALE GENOMIC DNA]</scope>
    <source>
        <strain evidence="4">32-69-9</strain>
    </source>
</reference>
<dbReference type="SUPFAM" id="SSF75217">
    <property type="entry name" value="alpha/beta knot"/>
    <property type="match status" value="1"/>
</dbReference>
<dbReference type="SUPFAM" id="SSF55315">
    <property type="entry name" value="L30e-like"/>
    <property type="match status" value="1"/>
</dbReference>
<keyword evidence="2 4" id="KW-0808">Transferase</keyword>
<dbReference type="Pfam" id="PF00588">
    <property type="entry name" value="SpoU_methylase"/>
    <property type="match status" value="1"/>
</dbReference>
<organism evidence="4 5">
    <name type="scientific">Brevundimonas subvibrioides</name>
    <dbReference type="NCBI Taxonomy" id="74313"/>
    <lineage>
        <taxon>Bacteria</taxon>
        <taxon>Pseudomonadati</taxon>
        <taxon>Pseudomonadota</taxon>
        <taxon>Alphaproteobacteria</taxon>
        <taxon>Caulobacterales</taxon>
        <taxon>Caulobacteraceae</taxon>
        <taxon>Brevundimonas</taxon>
    </lineage>
</organism>
<evidence type="ECO:0000256" key="1">
    <source>
        <dbReference type="ARBA" id="ARBA00022603"/>
    </source>
</evidence>
<dbReference type="GO" id="GO:0032259">
    <property type="term" value="P:methylation"/>
    <property type="evidence" value="ECO:0007669"/>
    <property type="project" value="UniProtKB-KW"/>
</dbReference>
<dbReference type="InterPro" id="IPR029026">
    <property type="entry name" value="tRNA_m1G_MTases_N"/>
</dbReference>
<keyword evidence="1 4" id="KW-0489">Methyltransferase</keyword>
<dbReference type="EMBL" id="NCEB01000032">
    <property type="protein sequence ID" value="OYX31410.1"/>
    <property type="molecule type" value="Genomic_DNA"/>
</dbReference>